<dbReference type="PANTHER" id="PTHR22916">
    <property type="entry name" value="GLYCOSYLTRANSFERASE"/>
    <property type="match status" value="1"/>
</dbReference>
<proteinExistence type="inferred from homology"/>
<evidence type="ECO:0000313" key="4">
    <source>
        <dbReference type="Proteomes" id="UP001519287"/>
    </source>
</evidence>
<reference evidence="3 4" key="1">
    <citation type="submission" date="2021-03" db="EMBL/GenBank/DDBJ databases">
        <title>Genomic Encyclopedia of Type Strains, Phase IV (KMG-IV): sequencing the most valuable type-strain genomes for metagenomic binning, comparative biology and taxonomic classification.</title>
        <authorList>
            <person name="Goeker M."/>
        </authorList>
    </citation>
    <scope>NUCLEOTIDE SEQUENCE [LARGE SCALE GENOMIC DNA]</scope>
    <source>
        <strain evidence="3 4">DSM 26048</strain>
    </source>
</reference>
<dbReference type="InterPro" id="IPR029044">
    <property type="entry name" value="Nucleotide-diphossugar_trans"/>
</dbReference>
<dbReference type="Proteomes" id="UP001519287">
    <property type="component" value="Unassembled WGS sequence"/>
</dbReference>
<accession>A0ABS4INQ1</accession>
<organism evidence="3 4">
    <name type="scientific">Paenibacillus eucommiae</name>
    <dbReference type="NCBI Taxonomy" id="1355755"/>
    <lineage>
        <taxon>Bacteria</taxon>
        <taxon>Bacillati</taxon>
        <taxon>Bacillota</taxon>
        <taxon>Bacilli</taxon>
        <taxon>Bacillales</taxon>
        <taxon>Paenibacillaceae</taxon>
        <taxon>Paenibacillus</taxon>
    </lineage>
</organism>
<dbReference type="Gene3D" id="3.90.550.10">
    <property type="entry name" value="Spore Coat Polysaccharide Biosynthesis Protein SpsA, Chain A"/>
    <property type="match status" value="1"/>
</dbReference>
<evidence type="ECO:0000256" key="1">
    <source>
        <dbReference type="ARBA" id="ARBA00006739"/>
    </source>
</evidence>
<evidence type="ECO:0000313" key="3">
    <source>
        <dbReference type="EMBL" id="MBP1989179.1"/>
    </source>
</evidence>
<keyword evidence="4" id="KW-1185">Reference proteome</keyword>
<comment type="caution">
    <text evidence="3">The sequence shown here is derived from an EMBL/GenBank/DDBJ whole genome shotgun (WGS) entry which is preliminary data.</text>
</comment>
<evidence type="ECO:0000259" key="2">
    <source>
        <dbReference type="Pfam" id="PF00535"/>
    </source>
</evidence>
<sequence length="237" mass="27879">MKDTHRRARGVTVIVSTNRPHYFNRCVANFMRQTYKPKELVIILNKDTMSLLKHQRQIHKYSCIHVHKLPEKTSLGRCLNYAISKARYPYIARFDDDDYYGPKYLETQIEGLKQSGADIVGKRACFVYLEASKKLILRYPKEQNRFVKQVAGATLVCRKKLFSKVRFNDRTVGETVGLLRRSLARGYKVYATSCAHFFVRRRKNKRSHTWMISDKKLISQSRRVNNKGYSFHEFVCL</sequence>
<protein>
    <submittedName>
        <fullName evidence="3">Glycosyltransferase involved in cell wall biosynthesis</fullName>
    </submittedName>
</protein>
<dbReference type="CDD" id="cd00761">
    <property type="entry name" value="Glyco_tranf_GTA_type"/>
    <property type="match status" value="1"/>
</dbReference>
<dbReference type="Pfam" id="PF00535">
    <property type="entry name" value="Glycos_transf_2"/>
    <property type="match status" value="1"/>
</dbReference>
<name>A0ABS4INQ1_9BACL</name>
<comment type="similarity">
    <text evidence="1">Belongs to the glycosyltransferase 2 family.</text>
</comment>
<dbReference type="InterPro" id="IPR001173">
    <property type="entry name" value="Glyco_trans_2-like"/>
</dbReference>
<dbReference type="SUPFAM" id="SSF53448">
    <property type="entry name" value="Nucleotide-diphospho-sugar transferases"/>
    <property type="match status" value="1"/>
</dbReference>
<dbReference type="RefSeq" id="WP_209970012.1">
    <property type="nucleotide sequence ID" value="NZ_JAGGLB010000002.1"/>
</dbReference>
<gene>
    <name evidence="3" type="ORF">J2Z66_000774</name>
</gene>
<dbReference type="EMBL" id="JAGGLB010000002">
    <property type="protein sequence ID" value="MBP1989179.1"/>
    <property type="molecule type" value="Genomic_DNA"/>
</dbReference>
<dbReference type="PANTHER" id="PTHR22916:SF3">
    <property type="entry name" value="UDP-GLCNAC:BETAGAL BETA-1,3-N-ACETYLGLUCOSAMINYLTRANSFERASE-LIKE PROTEIN 1"/>
    <property type="match status" value="1"/>
</dbReference>
<feature type="domain" description="Glycosyltransferase 2-like" evidence="2">
    <location>
        <begin position="13"/>
        <end position="120"/>
    </location>
</feature>